<comment type="caution">
    <text evidence="5">The sequence shown here is derived from an EMBL/GenBank/DDBJ whole genome shotgun (WGS) entry which is preliminary data.</text>
</comment>
<protein>
    <submittedName>
        <fullName evidence="5">Glucose-inhibited division protein A-related protein</fullName>
    </submittedName>
</protein>
<reference evidence="5" key="1">
    <citation type="journal article" date="2013" name="Environ. Microbiol.">
        <title>Microbiota from the distal guts of lean and obese adolescents exhibit partial functional redundancy besides clear differences in community structure.</title>
        <authorList>
            <person name="Ferrer M."/>
            <person name="Ruiz A."/>
            <person name="Lanza F."/>
            <person name="Haange S.B."/>
            <person name="Oberbach A."/>
            <person name="Till H."/>
            <person name="Bargiela R."/>
            <person name="Campoy C."/>
            <person name="Segura M.T."/>
            <person name="Richter M."/>
            <person name="von Bergen M."/>
            <person name="Seifert J."/>
            <person name="Suarez A."/>
        </authorList>
    </citation>
    <scope>NUCLEOTIDE SEQUENCE</scope>
</reference>
<comment type="cofactor">
    <cofactor evidence="1">
        <name>FAD</name>
        <dbReference type="ChEBI" id="CHEBI:57692"/>
    </cofactor>
</comment>
<keyword evidence="2" id="KW-0285">Flavoprotein</keyword>
<dbReference type="PANTHER" id="PTHR11806">
    <property type="entry name" value="GLUCOSE INHIBITED DIVISION PROTEIN A"/>
    <property type="match status" value="1"/>
</dbReference>
<accession>K1R388</accession>
<dbReference type="GO" id="GO:0002098">
    <property type="term" value="P:tRNA wobble uridine modification"/>
    <property type="evidence" value="ECO:0007669"/>
    <property type="project" value="TreeGrafter"/>
</dbReference>
<feature type="non-terminal residue" evidence="5">
    <location>
        <position position="128"/>
    </location>
</feature>
<evidence type="ECO:0000256" key="1">
    <source>
        <dbReference type="ARBA" id="ARBA00001974"/>
    </source>
</evidence>
<dbReference type="PANTHER" id="PTHR11806:SF0">
    <property type="entry name" value="PROTEIN MTO1 HOMOLOG, MITOCHONDRIAL"/>
    <property type="match status" value="1"/>
</dbReference>
<dbReference type="Pfam" id="PF01134">
    <property type="entry name" value="GIDA"/>
    <property type="match status" value="1"/>
</dbReference>
<dbReference type="InterPro" id="IPR040131">
    <property type="entry name" value="MnmG_N"/>
</dbReference>
<evidence type="ECO:0000256" key="3">
    <source>
        <dbReference type="ARBA" id="ARBA00022827"/>
    </source>
</evidence>
<gene>
    <name evidence="5" type="ORF">LEA_20997</name>
</gene>
<proteinExistence type="predicted"/>
<dbReference type="EMBL" id="AJWY01014445">
    <property type="protein sequence ID" value="EKC43727.1"/>
    <property type="molecule type" value="Genomic_DNA"/>
</dbReference>
<evidence type="ECO:0000259" key="4">
    <source>
        <dbReference type="Pfam" id="PF01134"/>
    </source>
</evidence>
<feature type="domain" description="MnmG N-terminal" evidence="4">
    <location>
        <begin position="9"/>
        <end position="126"/>
    </location>
</feature>
<name>K1R388_9ZZZZ</name>
<dbReference type="SUPFAM" id="SSF51905">
    <property type="entry name" value="FAD/NAD(P)-binding domain"/>
    <property type="match status" value="1"/>
</dbReference>
<keyword evidence="3" id="KW-0274">FAD</keyword>
<dbReference type="AlphaFoldDB" id="K1R388"/>
<evidence type="ECO:0000313" key="5">
    <source>
        <dbReference type="EMBL" id="EKC43727.1"/>
    </source>
</evidence>
<dbReference type="GO" id="GO:0050660">
    <property type="term" value="F:flavin adenine dinucleotide binding"/>
    <property type="evidence" value="ECO:0007669"/>
    <property type="project" value="InterPro"/>
</dbReference>
<dbReference type="GO" id="GO:0005829">
    <property type="term" value="C:cytosol"/>
    <property type="evidence" value="ECO:0007669"/>
    <property type="project" value="TreeGrafter"/>
</dbReference>
<dbReference type="GO" id="GO:0030488">
    <property type="term" value="P:tRNA methylation"/>
    <property type="evidence" value="ECO:0007669"/>
    <property type="project" value="TreeGrafter"/>
</dbReference>
<dbReference type="Gene3D" id="3.50.50.60">
    <property type="entry name" value="FAD/NAD(P)-binding domain"/>
    <property type="match status" value="1"/>
</dbReference>
<evidence type="ECO:0000256" key="2">
    <source>
        <dbReference type="ARBA" id="ARBA00022630"/>
    </source>
</evidence>
<dbReference type="InterPro" id="IPR002218">
    <property type="entry name" value="MnmG-rel"/>
</dbReference>
<sequence>MRYDAGSCDVAVVGAGHAGIEAALAAARLGLDTVCFTINMDAIGNMPCNPAIGGTGKGHLVRELDALGGEMARAADRACIQYRMLNRGKGPAVHSLRAQADRRKYQAVMKHTLELQPNLRVKQAEVVA</sequence>
<organism evidence="5">
    <name type="scientific">human gut metagenome</name>
    <dbReference type="NCBI Taxonomy" id="408170"/>
    <lineage>
        <taxon>unclassified sequences</taxon>
        <taxon>metagenomes</taxon>
        <taxon>organismal metagenomes</taxon>
    </lineage>
</organism>
<dbReference type="InterPro" id="IPR036188">
    <property type="entry name" value="FAD/NAD-bd_sf"/>
</dbReference>